<dbReference type="InterPro" id="IPR011009">
    <property type="entry name" value="Kinase-like_dom_sf"/>
</dbReference>
<sequence length="384" mass="41871">MKRVPRQKLGGFCPWYDNGTPSGYPGSHDQTVSTINRSQLDVPIVDMTIGQWDRTISANPSFLVCPTESVKDRAAIVLIGSTSGKYGEAIHGDYAITMMYGLTTTLKSDVVKIAPRGRVNCIAPGWVPTPIVQEALNDPAMSGPVLAARVMVILMSEQKVESPVSPTRSWYPTLLWEAVVRLLPSKPPVNGRSFECGPVALEQPVEPFTAGSTLAGHLTYLAASQPVTSLEADSDGPIRLHPIDGLPDLSGQIKDKDALANGIGGFSDAWRCIWVEKNMRVAVKAIRIQADVKDRDKKSREAQTWATLKDVHILPLIGLTWGFGPLPALVCPWVENGLLHSYLELKHDDLSLGLRFHILQELVSAVLYFHSQDVVHGDITGVCL</sequence>
<accession>A0AAD4DUS7</accession>
<dbReference type="Gene3D" id="1.10.510.10">
    <property type="entry name" value="Transferase(Phosphotransferase) domain 1"/>
    <property type="match status" value="1"/>
</dbReference>
<dbReference type="SUPFAM" id="SSF51735">
    <property type="entry name" value="NAD(P)-binding Rossmann-fold domains"/>
    <property type="match status" value="1"/>
</dbReference>
<evidence type="ECO:0000313" key="3">
    <source>
        <dbReference type="Proteomes" id="UP001195769"/>
    </source>
</evidence>
<dbReference type="Proteomes" id="UP001195769">
    <property type="component" value="Unassembled WGS sequence"/>
</dbReference>
<keyword evidence="2" id="KW-0418">Kinase</keyword>
<evidence type="ECO:0000313" key="2">
    <source>
        <dbReference type="EMBL" id="KAG1893554.1"/>
    </source>
</evidence>
<keyword evidence="3" id="KW-1185">Reference proteome</keyword>
<dbReference type="PROSITE" id="PS50011">
    <property type="entry name" value="PROTEIN_KINASE_DOM"/>
    <property type="match status" value="1"/>
</dbReference>
<organism evidence="2 3">
    <name type="scientific">Suillus fuscotomentosus</name>
    <dbReference type="NCBI Taxonomy" id="1912939"/>
    <lineage>
        <taxon>Eukaryota</taxon>
        <taxon>Fungi</taxon>
        <taxon>Dikarya</taxon>
        <taxon>Basidiomycota</taxon>
        <taxon>Agaricomycotina</taxon>
        <taxon>Agaricomycetes</taxon>
        <taxon>Agaricomycetidae</taxon>
        <taxon>Boletales</taxon>
        <taxon>Suillineae</taxon>
        <taxon>Suillaceae</taxon>
        <taxon>Suillus</taxon>
    </lineage>
</organism>
<gene>
    <name evidence="2" type="ORF">F5891DRAFT_985706</name>
</gene>
<dbReference type="SUPFAM" id="SSF56112">
    <property type="entry name" value="Protein kinase-like (PK-like)"/>
    <property type="match status" value="1"/>
</dbReference>
<comment type="caution">
    <text evidence="2">The sequence shown here is derived from an EMBL/GenBank/DDBJ whole genome shotgun (WGS) entry which is preliminary data.</text>
</comment>
<protein>
    <submittedName>
        <fullName evidence="2">Kinase-like domain-containing protein</fullName>
    </submittedName>
</protein>
<dbReference type="GO" id="GO:0004672">
    <property type="term" value="F:protein kinase activity"/>
    <property type="evidence" value="ECO:0007669"/>
    <property type="project" value="InterPro"/>
</dbReference>
<reference evidence="2" key="1">
    <citation type="journal article" date="2020" name="New Phytol.">
        <title>Comparative genomics reveals dynamic genome evolution in host specialist ectomycorrhizal fungi.</title>
        <authorList>
            <person name="Lofgren L.A."/>
            <person name="Nguyen N.H."/>
            <person name="Vilgalys R."/>
            <person name="Ruytinx J."/>
            <person name="Liao H.L."/>
            <person name="Branco S."/>
            <person name="Kuo A."/>
            <person name="LaButti K."/>
            <person name="Lipzen A."/>
            <person name="Andreopoulos W."/>
            <person name="Pangilinan J."/>
            <person name="Riley R."/>
            <person name="Hundley H."/>
            <person name="Na H."/>
            <person name="Barry K."/>
            <person name="Grigoriev I.V."/>
            <person name="Stajich J.E."/>
            <person name="Kennedy P.G."/>
        </authorList>
    </citation>
    <scope>NUCLEOTIDE SEQUENCE</scope>
    <source>
        <strain evidence="2">FC203</strain>
    </source>
</reference>
<dbReference type="InterPro" id="IPR036291">
    <property type="entry name" value="NAD(P)-bd_dom_sf"/>
</dbReference>
<evidence type="ECO:0000259" key="1">
    <source>
        <dbReference type="PROSITE" id="PS50011"/>
    </source>
</evidence>
<dbReference type="GO" id="GO:0005524">
    <property type="term" value="F:ATP binding"/>
    <property type="evidence" value="ECO:0007669"/>
    <property type="project" value="InterPro"/>
</dbReference>
<dbReference type="Pfam" id="PF07714">
    <property type="entry name" value="PK_Tyr_Ser-Thr"/>
    <property type="match status" value="1"/>
</dbReference>
<keyword evidence="2" id="KW-0808">Transferase</keyword>
<dbReference type="Gene3D" id="3.40.50.720">
    <property type="entry name" value="NAD(P)-binding Rossmann-like Domain"/>
    <property type="match status" value="1"/>
</dbReference>
<proteinExistence type="predicted"/>
<feature type="domain" description="Protein kinase" evidence="1">
    <location>
        <begin position="255"/>
        <end position="384"/>
    </location>
</feature>
<dbReference type="InterPro" id="IPR001245">
    <property type="entry name" value="Ser-Thr/Tyr_kinase_cat_dom"/>
</dbReference>
<dbReference type="InterPro" id="IPR000719">
    <property type="entry name" value="Prot_kinase_dom"/>
</dbReference>
<dbReference type="GeneID" id="64671937"/>
<dbReference type="RefSeq" id="XP_041219130.1">
    <property type="nucleotide sequence ID" value="XM_041377639.1"/>
</dbReference>
<name>A0AAD4DUS7_9AGAM</name>
<dbReference type="EMBL" id="JABBWK010000095">
    <property type="protein sequence ID" value="KAG1893554.1"/>
    <property type="molecule type" value="Genomic_DNA"/>
</dbReference>
<dbReference type="AlphaFoldDB" id="A0AAD4DUS7"/>